<feature type="transmembrane region" description="Helical" evidence="1">
    <location>
        <begin position="205"/>
        <end position="226"/>
    </location>
</feature>
<feature type="transmembrane region" description="Helical" evidence="1">
    <location>
        <begin position="114"/>
        <end position="133"/>
    </location>
</feature>
<dbReference type="Proteomes" id="UP001642483">
    <property type="component" value="Unassembled WGS sequence"/>
</dbReference>
<organism evidence="2 3">
    <name type="scientific">Clavelina lepadiformis</name>
    <name type="common">Light-bulb sea squirt</name>
    <name type="synonym">Ascidia lepadiformis</name>
    <dbReference type="NCBI Taxonomy" id="159417"/>
    <lineage>
        <taxon>Eukaryota</taxon>
        <taxon>Metazoa</taxon>
        <taxon>Chordata</taxon>
        <taxon>Tunicata</taxon>
        <taxon>Ascidiacea</taxon>
        <taxon>Aplousobranchia</taxon>
        <taxon>Clavelinidae</taxon>
        <taxon>Clavelina</taxon>
    </lineage>
</organism>
<keyword evidence="3" id="KW-1185">Reference proteome</keyword>
<evidence type="ECO:0000313" key="2">
    <source>
        <dbReference type="EMBL" id="CAK8674545.1"/>
    </source>
</evidence>
<reference evidence="2 3" key="1">
    <citation type="submission" date="2024-02" db="EMBL/GenBank/DDBJ databases">
        <authorList>
            <person name="Daric V."/>
            <person name="Darras S."/>
        </authorList>
    </citation>
    <scope>NUCLEOTIDE SEQUENCE [LARGE SCALE GENOMIC DNA]</scope>
</reference>
<comment type="caution">
    <text evidence="2">The sequence shown here is derived from an EMBL/GenBank/DDBJ whole genome shotgun (WGS) entry which is preliminary data.</text>
</comment>
<feature type="transmembrane region" description="Helical" evidence="1">
    <location>
        <begin position="46"/>
        <end position="65"/>
    </location>
</feature>
<keyword evidence="1" id="KW-1133">Transmembrane helix</keyword>
<feature type="transmembrane region" description="Helical" evidence="1">
    <location>
        <begin position="154"/>
        <end position="176"/>
    </location>
</feature>
<evidence type="ECO:0008006" key="4">
    <source>
        <dbReference type="Google" id="ProtNLM"/>
    </source>
</evidence>
<protein>
    <recommendedName>
        <fullName evidence="4">G-protein coupled receptors family 1 profile domain-containing protein</fullName>
    </recommendedName>
</protein>
<evidence type="ECO:0000313" key="3">
    <source>
        <dbReference type="Proteomes" id="UP001642483"/>
    </source>
</evidence>
<proteinExistence type="predicted"/>
<name>A0ABP0F4A2_CLALP</name>
<evidence type="ECO:0000256" key="1">
    <source>
        <dbReference type="SAM" id="Phobius"/>
    </source>
</evidence>
<feature type="transmembrane region" description="Helical" evidence="1">
    <location>
        <begin position="77"/>
        <end position="94"/>
    </location>
</feature>
<gene>
    <name evidence="2" type="ORF">CVLEPA_LOCUS4240</name>
</gene>
<sequence length="354" mass="39555">MNSGDEEFRIFDNVTANASQSFMNATNNARMRMRRGPTPSGFKEDVMTAALLAVTAYLCIVTCWYQANYVQKRLAKTNRLCVAVMFTLLFREIAFELELRLGNSSTLACNICQALVTSLGAFNRIVPFIVLWFRQRGIYRGPTHSRKVKRLTKYIGIASLVFVGLVVSINALLLIILGKLSSTRFGCIPLNVQVYLEINNALSPVYFGSSVVIQLTMLGLVLYPIVNHHAARSHGPKGRLKRTVVRLALCTSVCVLSDVIFLVLRYVRTPGNTVMTRALFSCFDDVIKIVAVLCSFANFPARLFPMFFRKTSAEARQTSRRTSVVNTVTTRRNSVDLKTRCSTKSVTSNPSVNY</sequence>
<dbReference type="EMBL" id="CAWYQH010000013">
    <property type="protein sequence ID" value="CAK8674545.1"/>
    <property type="molecule type" value="Genomic_DNA"/>
</dbReference>
<keyword evidence="1" id="KW-0812">Transmembrane</keyword>
<accession>A0ABP0F4A2</accession>
<feature type="transmembrane region" description="Helical" evidence="1">
    <location>
        <begin position="287"/>
        <end position="308"/>
    </location>
</feature>
<feature type="transmembrane region" description="Helical" evidence="1">
    <location>
        <begin position="247"/>
        <end position="267"/>
    </location>
</feature>
<keyword evidence="1" id="KW-0472">Membrane</keyword>